<keyword evidence="10" id="KW-1185">Reference proteome</keyword>
<evidence type="ECO:0000256" key="2">
    <source>
        <dbReference type="ARBA" id="ARBA00022723"/>
    </source>
</evidence>
<organism evidence="9 10">
    <name type="scientific">Chondrus crispus</name>
    <name type="common">Carrageen Irish moss</name>
    <name type="synonym">Polymorpha crispa</name>
    <dbReference type="NCBI Taxonomy" id="2769"/>
    <lineage>
        <taxon>Eukaryota</taxon>
        <taxon>Rhodophyta</taxon>
        <taxon>Florideophyceae</taxon>
        <taxon>Rhodymeniophycidae</taxon>
        <taxon>Gigartinales</taxon>
        <taxon>Gigartinaceae</taxon>
        <taxon>Chondrus</taxon>
    </lineage>
</organism>
<evidence type="ECO:0000256" key="4">
    <source>
        <dbReference type="ARBA" id="ARBA00022833"/>
    </source>
</evidence>
<evidence type="ECO:0000256" key="5">
    <source>
        <dbReference type="ARBA" id="ARBA00023015"/>
    </source>
</evidence>
<feature type="region of interest" description="Disordered" evidence="7">
    <location>
        <begin position="1"/>
        <end position="124"/>
    </location>
</feature>
<dbReference type="GO" id="GO:0008270">
    <property type="term" value="F:zinc ion binding"/>
    <property type="evidence" value="ECO:0007669"/>
    <property type="project" value="UniProtKB-KW"/>
</dbReference>
<accession>R7QQL2</accession>
<feature type="compositionally biased region" description="Basic residues" evidence="7">
    <location>
        <begin position="33"/>
        <end position="49"/>
    </location>
</feature>
<reference evidence="10" key="1">
    <citation type="journal article" date="2013" name="Proc. Natl. Acad. Sci. U.S.A.">
        <title>Genome structure and metabolic features in the red seaweed Chondrus crispus shed light on evolution of the Archaeplastida.</title>
        <authorList>
            <person name="Collen J."/>
            <person name="Porcel B."/>
            <person name="Carre W."/>
            <person name="Ball S.G."/>
            <person name="Chaparro C."/>
            <person name="Tonon T."/>
            <person name="Barbeyron T."/>
            <person name="Michel G."/>
            <person name="Noel B."/>
            <person name="Valentin K."/>
            <person name="Elias M."/>
            <person name="Artiguenave F."/>
            <person name="Arun A."/>
            <person name="Aury J.M."/>
            <person name="Barbosa-Neto J.F."/>
            <person name="Bothwell J.H."/>
            <person name="Bouget F.Y."/>
            <person name="Brillet L."/>
            <person name="Cabello-Hurtado F."/>
            <person name="Capella-Gutierrez S."/>
            <person name="Charrier B."/>
            <person name="Cladiere L."/>
            <person name="Cock J.M."/>
            <person name="Coelho S.M."/>
            <person name="Colleoni C."/>
            <person name="Czjzek M."/>
            <person name="Da Silva C."/>
            <person name="Delage L."/>
            <person name="Denoeud F."/>
            <person name="Deschamps P."/>
            <person name="Dittami S.M."/>
            <person name="Gabaldon T."/>
            <person name="Gachon C.M."/>
            <person name="Groisillier A."/>
            <person name="Herve C."/>
            <person name="Jabbari K."/>
            <person name="Katinka M."/>
            <person name="Kloareg B."/>
            <person name="Kowalczyk N."/>
            <person name="Labadie K."/>
            <person name="Leblanc C."/>
            <person name="Lopez P.J."/>
            <person name="McLachlan D.H."/>
            <person name="Meslet-Cladiere L."/>
            <person name="Moustafa A."/>
            <person name="Nehr Z."/>
            <person name="Nyvall Collen P."/>
            <person name="Panaud O."/>
            <person name="Partensky F."/>
            <person name="Poulain J."/>
            <person name="Rensing S.A."/>
            <person name="Rousvoal S."/>
            <person name="Samson G."/>
            <person name="Symeonidi A."/>
            <person name="Weissenbach J."/>
            <person name="Zambounis A."/>
            <person name="Wincker P."/>
            <person name="Boyen C."/>
        </authorList>
    </citation>
    <scope>NUCLEOTIDE SEQUENCE [LARGE SCALE GENOMIC DNA]</scope>
    <source>
        <strain evidence="10">cv. Stackhouse</strain>
    </source>
</reference>
<sequence length="304" mass="34968">MSLRDDPSRLSSTSADLITEAGEDDVYINPAKYGRRLKKSSSTRAKTKRTSSSYDELQTPKRQRPSRACVTTTPKSEDAKIPVDAKRTEDAKMPEELRKPSSRSVPAQQSRSKTKPTKTRSASVKVEKATPAYKNAAHAVKEKRLWHSILQHPVSLEEFQAEDDSDEDREEEYEWRLHLADDEVEEFEDTLPVEKLLMNLWNQFLVMDYHAYADHRVAPACNAFAKKYRRIIQKFNLEVTFLRHLTELGRIGLLDSDAICDTGMILRNRDTEPVKEEEGARFLFAERIIRQADEEAGKKRTQKI</sequence>
<dbReference type="Gramene" id="CDF40414">
    <property type="protein sequence ID" value="CDF40414"/>
    <property type="gene ID" value="CHC_T00007191001"/>
</dbReference>
<dbReference type="PANTHER" id="PTHR22597:SF0">
    <property type="entry name" value="POLYCOMB PROTEIN SUZ12"/>
    <property type="match status" value="1"/>
</dbReference>
<dbReference type="Pfam" id="PF09733">
    <property type="entry name" value="VEFS-Box"/>
    <property type="match status" value="1"/>
</dbReference>
<feature type="compositionally biased region" description="Polar residues" evidence="7">
    <location>
        <begin position="102"/>
        <end position="111"/>
    </location>
</feature>
<evidence type="ECO:0000259" key="8">
    <source>
        <dbReference type="Pfam" id="PF09733"/>
    </source>
</evidence>
<dbReference type="STRING" id="2769.R7QQL2"/>
<dbReference type="GO" id="GO:0031490">
    <property type="term" value="F:chromatin DNA binding"/>
    <property type="evidence" value="ECO:0007669"/>
    <property type="project" value="TreeGrafter"/>
</dbReference>
<keyword evidence="3" id="KW-0863">Zinc-finger</keyword>
<keyword evidence="2" id="KW-0479">Metal-binding</keyword>
<evidence type="ECO:0000256" key="7">
    <source>
        <dbReference type="SAM" id="MobiDB-lite"/>
    </source>
</evidence>
<dbReference type="GO" id="GO:0005634">
    <property type="term" value="C:nucleus"/>
    <property type="evidence" value="ECO:0007669"/>
    <property type="project" value="UniProtKB-ARBA"/>
</dbReference>
<evidence type="ECO:0000256" key="6">
    <source>
        <dbReference type="ARBA" id="ARBA00023163"/>
    </source>
</evidence>
<evidence type="ECO:0000313" key="10">
    <source>
        <dbReference type="Proteomes" id="UP000012073"/>
    </source>
</evidence>
<evidence type="ECO:0000256" key="1">
    <source>
        <dbReference type="ARBA" id="ARBA00007416"/>
    </source>
</evidence>
<dbReference type="RefSeq" id="XP_005710708.1">
    <property type="nucleotide sequence ID" value="XM_005710651.1"/>
</dbReference>
<dbReference type="OrthoDB" id="10494797at2759"/>
<dbReference type="AlphaFoldDB" id="R7QQL2"/>
<dbReference type="CDD" id="cd21553">
    <property type="entry name" value="VEFS-box_EMF2-like"/>
    <property type="match status" value="1"/>
</dbReference>
<gene>
    <name evidence="9" type="ORF">CHC_T00007191001</name>
</gene>
<dbReference type="InterPro" id="IPR019135">
    <property type="entry name" value="Polycomb_protein_VEFS-Box"/>
</dbReference>
<comment type="similarity">
    <text evidence="1">Belongs to the VEFS (VRN2-EMF2-FIS2-SU(Z)12) family.</text>
</comment>
<feature type="compositionally biased region" description="Basic and acidic residues" evidence="7">
    <location>
        <begin position="75"/>
        <end position="99"/>
    </location>
</feature>
<dbReference type="EMBL" id="HG002168">
    <property type="protein sequence ID" value="CDF40414.1"/>
    <property type="molecule type" value="Genomic_DNA"/>
</dbReference>
<name>R7QQL2_CHOCR</name>
<protein>
    <recommendedName>
        <fullName evidence="8">Polycomb protein VEFS-Box domain-containing protein</fullName>
    </recommendedName>
</protein>
<keyword evidence="4" id="KW-0862">Zinc</keyword>
<feature type="domain" description="Polycomb protein VEFS-Box" evidence="8">
    <location>
        <begin position="137"/>
        <end position="258"/>
    </location>
</feature>
<keyword evidence="6" id="KW-0804">Transcription</keyword>
<dbReference type="Proteomes" id="UP000012073">
    <property type="component" value="Unassembled WGS sequence"/>
</dbReference>
<dbReference type="KEGG" id="ccp:CHC_T00007191001"/>
<keyword evidence="5" id="KW-0805">Transcription regulation</keyword>
<dbReference type="PANTHER" id="PTHR22597">
    <property type="entry name" value="POLYCOMB GROUP PROTEIN"/>
    <property type="match status" value="1"/>
</dbReference>
<dbReference type="GeneID" id="17318419"/>
<evidence type="ECO:0000256" key="3">
    <source>
        <dbReference type="ARBA" id="ARBA00022771"/>
    </source>
</evidence>
<evidence type="ECO:0000313" key="9">
    <source>
        <dbReference type="EMBL" id="CDF40414.1"/>
    </source>
</evidence>
<proteinExistence type="inferred from homology"/>